<organism evidence="3 4">
    <name type="scientific">Vanilla planifolia</name>
    <name type="common">Vanilla</name>
    <dbReference type="NCBI Taxonomy" id="51239"/>
    <lineage>
        <taxon>Eukaryota</taxon>
        <taxon>Viridiplantae</taxon>
        <taxon>Streptophyta</taxon>
        <taxon>Embryophyta</taxon>
        <taxon>Tracheophyta</taxon>
        <taxon>Spermatophyta</taxon>
        <taxon>Magnoliopsida</taxon>
        <taxon>Liliopsida</taxon>
        <taxon>Asparagales</taxon>
        <taxon>Orchidaceae</taxon>
        <taxon>Vanilloideae</taxon>
        <taxon>Vanilleae</taxon>
        <taxon>Vanilla</taxon>
    </lineage>
</organism>
<dbReference type="GO" id="GO:0000148">
    <property type="term" value="C:1,3-beta-D-glucan synthase complex"/>
    <property type="evidence" value="ECO:0007669"/>
    <property type="project" value="InterPro"/>
</dbReference>
<name>A0A835PNK5_VANPL</name>
<accession>A0A835PNK5</accession>
<proteinExistence type="predicted"/>
<dbReference type="GO" id="GO:0006075">
    <property type="term" value="P:(1-&gt;3)-beta-D-glucan biosynthetic process"/>
    <property type="evidence" value="ECO:0007669"/>
    <property type="project" value="InterPro"/>
</dbReference>
<keyword evidence="1" id="KW-1133">Transmembrane helix</keyword>
<evidence type="ECO:0000256" key="1">
    <source>
        <dbReference type="SAM" id="Phobius"/>
    </source>
</evidence>
<protein>
    <recommendedName>
        <fullName evidence="2">Glycosyl transferase 48 domain-containing protein</fullName>
    </recommendedName>
</protein>
<dbReference type="PANTHER" id="PTHR12741">
    <property type="entry name" value="LYST-INTERACTING PROTEIN LIP5 DOPAMINE RESPONSIVE PROTEIN DRG-1"/>
    <property type="match status" value="1"/>
</dbReference>
<dbReference type="Pfam" id="PF02364">
    <property type="entry name" value="Glucan_synthase"/>
    <property type="match status" value="2"/>
</dbReference>
<sequence>MSILPVLHNKLTILLDQMLKPKRDLNKLVNTLQTLYDVAIRDFPTTKRTMEQLNQAGLVPIRTSQSGLLFENAIELPPTDNINFYKQVRRLHTILTSRDSMNNVPKNLEARRRIAFFSNSLFMNIPRAPQVERMLAFSVLTPYYNEEVLFSKEQLRTENEDGISILFYLQKIYADEWDNFLERMGREGMGNESEIWGEKLRDLRLWASYRGQTLCRTVRGMMYYYKALEMLTFLDSASEIDIKVGSRELALLGSSRENDAYGFENSARSLSARNLSRASSGVNLLFKGHEYGTALMKYTYVVACQIYGQQKAKKDPHAEEILYLMKNNEALRVAYVDEVQSGREVEYFSVLVKYDQKLQREVEIYRVRLPGPLKLGEGKPENQNHALIFTRGDAVQTIDMNQDNYFEEALKMRNLLEEYTHTYGARKPTILGVREHVFTGSVSSLAWFMSSQETSFVTLGQRVLANPLKVRMHYGHPDVFDRIWFLSRGGISKASRVINISEDIFAGFNCTLRGGNVTHHEYIQVGKGRDVGLNQISMFEAKVASGNGEQVLSRDVYRLGHRLDFFRMLSFFYTTVGFYFNTMMVVLTVYAFVWGRLYLALSGLEAAIKNNADSTSNAALGTVLNQQFIIQLGLFTALPMVVENALEHGFLGAVWDFLTMQIQLASVFLHLLRGN</sequence>
<dbReference type="InterPro" id="IPR003440">
    <property type="entry name" value="Glyco_trans_48_dom"/>
</dbReference>
<comment type="caution">
    <text evidence="3">The sequence shown here is derived from an EMBL/GenBank/DDBJ whole genome shotgun (WGS) entry which is preliminary data.</text>
</comment>
<dbReference type="Proteomes" id="UP000636800">
    <property type="component" value="Chromosome 13"/>
</dbReference>
<evidence type="ECO:0000259" key="2">
    <source>
        <dbReference type="Pfam" id="PF02364"/>
    </source>
</evidence>
<dbReference type="OrthoDB" id="1926161at2759"/>
<dbReference type="GO" id="GO:0005886">
    <property type="term" value="C:plasma membrane"/>
    <property type="evidence" value="ECO:0007669"/>
    <property type="project" value="TreeGrafter"/>
</dbReference>
<dbReference type="AlphaFoldDB" id="A0A835PNK5"/>
<evidence type="ECO:0000313" key="3">
    <source>
        <dbReference type="EMBL" id="KAG0455476.1"/>
    </source>
</evidence>
<gene>
    <name evidence="3" type="ORF">HPP92_024768</name>
</gene>
<feature type="domain" description="Glycosyl transferase 48" evidence="2">
    <location>
        <begin position="104"/>
        <end position="193"/>
    </location>
</feature>
<feature type="domain" description="Glycosyl transferase 48" evidence="2">
    <location>
        <begin position="199"/>
        <end position="669"/>
    </location>
</feature>
<dbReference type="PANTHER" id="PTHR12741:SF7">
    <property type="entry name" value="CALLOSE SYNTHASE 12"/>
    <property type="match status" value="1"/>
</dbReference>
<keyword evidence="1" id="KW-0812">Transmembrane</keyword>
<evidence type="ECO:0000313" key="4">
    <source>
        <dbReference type="Proteomes" id="UP000636800"/>
    </source>
</evidence>
<keyword evidence="1" id="KW-0472">Membrane</keyword>
<reference evidence="3 4" key="1">
    <citation type="journal article" date="2020" name="Nat. Food">
        <title>A phased Vanilla planifolia genome enables genetic improvement of flavour and production.</title>
        <authorList>
            <person name="Hasing T."/>
            <person name="Tang H."/>
            <person name="Brym M."/>
            <person name="Khazi F."/>
            <person name="Huang T."/>
            <person name="Chambers A.H."/>
        </authorList>
    </citation>
    <scope>NUCLEOTIDE SEQUENCE [LARGE SCALE GENOMIC DNA]</scope>
    <source>
        <tissue evidence="3">Leaf</tissue>
    </source>
</reference>
<feature type="transmembrane region" description="Helical" evidence="1">
    <location>
        <begin position="571"/>
        <end position="593"/>
    </location>
</feature>
<dbReference type="EMBL" id="JADCNL010000013">
    <property type="protein sequence ID" value="KAG0455476.1"/>
    <property type="molecule type" value="Genomic_DNA"/>
</dbReference>
<keyword evidence="4" id="KW-1185">Reference proteome</keyword>
<dbReference type="GO" id="GO:0003843">
    <property type="term" value="F:1,3-beta-D-glucan synthase activity"/>
    <property type="evidence" value="ECO:0007669"/>
    <property type="project" value="InterPro"/>
</dbReference>